<gene>
    <name evidence="3" type="ORF">H4W79_000847</name>
</gene>
<dbReference type="InterPro" id="IPR035093">
    <property type="entry name" value="RelE/ParE_toxin_dom_sf"/>
</dbReference>
<dbReference type="GO" id="GO:0004519">
    <property type="term" value="F:endonuclease activity"/>
    <property type="evidence" value="ECO:0007669"/>
    <property type="project" value="UniProtKB-KW"/>
</dbReference>
<evidence type="ECO:0000313" key="4">
    <source>
        <dbReference type="Proteomes" id="UP000598217"/>
    </source>
</evidence>
<keyword evidence="1" id="KW-1277">Toxin-antitoxin system</keyword>
<keyword evidence="3" id="KW-0540">Nuclease</keyword>
<accession>A0ABR9HC75</accession>
<feature type="region of interest" description="Disordered" evidence="2">
    <location>
        <begin position="1"/>
        <end position="20"/>
    </location>
</feature>
<comment type="caution">
    <text evidence="3">The sequence shown here is derived from an EMBL/GenBank/DDBJ whole genome shotgun (WGS) entry which is preliminary data.</text>
</comment>
<dbReference type="SUPFAM" id="SSF143011">
    <property type="entry name" value="RelE-like"/>
    <property type="match status" value="1"/>
</dbReference>
<evidence type="ECO:0000313" key="3">
    <source>
        <dbReference type="EMBL" id="MBE1456633.1"/>
    </source>
</evidence>
<dbReference type="Gene3D" id="3.30.2310.20">
    <property type="entry name" value="RelE-like"/>
    <property type="match status" value="1"/>
</dbReference>
<evidence type="ECO:0000256" key="1">
    <source>
        <dbReference type="ARBA" id="ARBA00022649"/>
    </source>
</evidence>
<dbReference type="InterPro" id="IPR007712">
    <property type="entry name" value="RelE/ParE_toxin"/>
</dbReference>
<dbReference type="RefSeq" id="WP_229826094.1">
    <property type="nucleotide sequence ID" value="NZ_BMXJ01000002.1"/>
</dbReference>
<evidence type="ECO:0000256" key="2">
    <source>
        <dbReference type="SAM" id="MobiDB-lite"/>
    </source>
</evidence>
<name>A0ABR9HC75_9ACTN</name>
<reference evidence="3 4" key="1">
    <citation type="submission" date="2020-10" db="EMBL/GenBank/DDBJ databases">
        <title>Sequencing the genomes of 1000 actinobacteria strains.</title>
        <authorList>
            <person name="Klenk H.-P."/>
        </authorList>
    </citation>
    <scope>NUCLEOTIDE SEQUENCE [LARGE SCALE GENOMIC DNA]</scope>
    <source>
        <strain evidence="3 4">DSM 45157</strain>
    </source>
</reference>
<keyword evidence="4" id="KW-1185">Reference proteome</keyword>
<dbReference type="EMBL" id="JADBDY010000001">
    <property type="protein sequence ID" value="MBE1456633.1"/>
    <property type="molecule type" value="Genomic_DNA"/>
</dbReference>
<dbReference type="Pfam" id="PF05016">
    <property type="entry name" value="ParE_toxin"/>
    <property type="match status" value="1"/>
</dbReference>
<keyword evidence="3" id="KW-0255">Endonuclease</keyword>
<organism evidence="3 4">
    <name type="scientific">Nocardiopsis terrae</name>
    <dbReference type="NCBI Taxonomy" id="372655"/>
    <lineage>
        <taxon>Bacteria</taxon>
        <taxon>Bacillati</taxon>
        <taxon>Actinomycetota</taxon>
        <taxon>Actinomycetes</taxon>
        <taxon>Streptosporangiales</taxon>
        <taxon>Nocardiopsidaceae</taxon>
        <taxon>Nocardiopsis</taxon>
    </lineage>
</organism>
<proteinExistence type="predicted"/>
<protein>
    <submittedName>
        <fullName evidence="3">mRNA-degrading endonuclease RelE of RelBE toxin-antitoxin system</fullName>
    </submittedName>
</protein>
<sequence>MDAYLARQAELEEDDPRRPGSGIRALSGYADRYRLWAGRYRVIYDVIDGQVVIRMVAVGHRGDTYRNPGR</sequence>
<dbReference type="Proteomes" id="UP000598217">
    <property type="component" value="Unassembled WGS sequence"/>
</dbReference>
<keyword evidence="3" id="KW-0378">Hydrolase</keyword>